<dbReference type="InterPro" id="IPR015943">
    <property type="entry name" value="WD40/YVTN_repeat-like_dom_sf"/>
</dbReference>
<gene>
    <name evidence="3" type="ORF">PLEPLA_LOCUS21187</name>
</gene>
<dbReference type="InterPro" id="IPR050630">
    <property type="entry name" value="WD_repeat_EMAP"/>
</dbReference>
<dbReference type="InterPro" id="IPR036322">
    <property type="entry name" value="WD40_repeat_dom_sf"/>
</dbReference>
<dbReference type="AlphaFoldDB" id="A0A9N7YQN4"/>
<evidence type="ECO:0000313" key="4">
    <source>
        <dbReference type="Proteomes" id="UP001153269"/>
    </source>
</evidence>
<dbReference type="GO" id="GO:0000226">
    <property type="term" value="P:microtubule cytoskeleton organization"/>
    <property type="evidence" value="ECO:0007669"/>
    <property type="project" value="TreeGrafter"/>
</dbReference>
<sequence>APSHKYEGHGSHVTNVCFTHSDSHLLSMGGKDTCILQWKVVGGCAVDSRERLASASSTSTSSPEPTTG</sequence>
<dbReference type="PANTHER" id="PTHR13720">
    <property type="entry name" value="WD-40 REPEAT PROTEIN"/>
    <property type="match status" value="1"/>
</dbReference>
<keyword evidence="4" id="KW-1185">Reference proteome</keyword>
<dbReference type="GO" id="GO:0072686">
    <property type="term" value="C:mitotic spindle"/>
    <property type="evidence" value="ECO:0007669"/>
    <property type="project" value="TreeGrafter"/>
</dbReference>
<dbReference type="GO" id="GO:0008017">
    <property type="term" value="F:microtubule binding"/>
    <property type="evidence" value="ECO:0007669"/>
    <property type="project" value="TreeGrafter"/>
</dbReference>
<reference evidence="3" key="1">
    <citation type="submission" date="2020-03" db="EMBL/GenBank/DDBJ databases">
        <authorList>
            <person name="Weist P."/>
        </authorList>
    </citation>
    <scope>NUCLEOTIDE SEQUENCE</scope>
</reference>
<accession>A0A9N7YQN4</accession>
<evidence type="ECO:0000256" key="2">
    <source>
        <dbReference type="ARBA" id="ARBA00022737"/>
    </source>
</evidence>
<dbReference type="Proteomes" id="UP001153269">
    <property type="component" value="Unassembled WGS sequence"/>
</dbReference>
<evidence type="ECO:0000256" key="1">
    <source>
        <dbReference type="ARBA" id="ARBA00022574"/>
    </source>
</evidence>
<feature type="non-terminal residue" evidence="3">
    <location>
        <position position="1"/>
    </location>
</feature>
<evidence type="ECO:0000313" key="3">
    <source>
        <dbReference type="EMBL" id="CAB1433099.1"/>
    </source>
</evidence>
<dbReference type="Gene3D" id="2.130.10.10">
    <property type="entry name" value="YVTN repeat-like/Quinoprotein amine dehydrogenase"/>
    <property type="match status" value="1"/>
</dbReference>
<dbReference type="SUPFAM" id="SSF50978">
    <property type="entry name" value="WD40 repeat-like"/>
    <property type="match status" value="1"/>
</dbReference>
<organism evidence="3 4">
    <name type="scientific">Pleuronectes platessa</name>
    <name type="common">European plaice</name>
    <dbReference type="NCBI Taxonomy" id="8262"/>
    <lineage>
        <taxon>Eukaryota</taxon>
        <taxon>Metazoa</taxon>
        <taxon>Chordata</taxon>
        <taxon>Craniata</taxon>
        <taxon>Vertebrata</taxon>
        <taxon>Euteleostomi</taxon>
        <taxon>Actinopterygii</taxon>
        <taxon>Neopterygii</taxon>
        <taxon>Teleostei</taxon>
        <taxon>Neoteleostei</taxon>
        <taxon>Acanthomorphata</taxon>
        <taxon>Carangaria</taxon>
        <taxon>Pleuronectiformes</taxon>
        <taxon>Pleuronectoidei</taxon>
        <taxon>Pleuronectidae</taxon>
        <taxon>Pleuronectes</taxon>
    </lineage>
</organism>
<name>A0A9N7YQN4_PLEPL</name>
<dbReference type="PANTHER" id="PTHR13720:SF15">
    <property type="entry name" value="ECHINODERM MICROTUBULE-ASSOCIATED PROTEIN-LIKE 3"/>
    <property type="match status" value="1"/>
</dbReference>
<comment type="caution">
    <text evidence="3">The sequence shown here is derived from an EMBL/GenBank/DDBJ whole genome shotgun (WGS) entry which is preliminary data.</text>
</comment>
<proteinExistence type="predicted"/>
<keyword evidence="2" id="KW-0677">Repeat</keyword>
<protein>
    <submittedName>
        <fullName evidence="3">Uncharacterized protein</fullName>
    </submittedName>
</protein>
<keyword evidence="1" id="KW-0853">WD repeat</keyword>
<dbReference type="EMBL" id="CADEAL010001518">
    <property type="protein sequence ID" value="CAB1433099.1"/>
    <property type="molecule type" value="Genomic_DNA"/>
</dbReference>